<dbReference type="RefSeq" id="WP_370719508.1">
    <property type="nucleotide sequence ID" value="NZ_JBGGTQ010000006.1"/>
</dbReference>
<protein>
    <submittedName>
        <fullName evidence="1">Uncharacterized protein</fullName>
    </submittedName>
</protein>
<name>A0ABV4I429_9ACTN</name>
<accession>A0ABV4I429</accession>
<evidence type="ECO:0000313" key="1">
    <source>
        <dbReference type="EMBL" id="MEZ0493260.1"/>
    </source>
</evidence>
<comment type="caution">
    <text evidence="1">The sequence shown here is derived from an EMBL/GenBank/DDBJ whole genome shotgun (WGS) entry which is preliminary data.</text>
</comment>
<keyword evidence="2" id="KW-1185">Reference proteome</keyword>
<gene>
    <name evidence="1" type="ORF">AB2L28_13545</name>
</gene>
<proteinExistence type="predicted"/>
<organism evidence="1 2">
    <name type="scientific">Kineococcus mangrovi</name>
    <dbReference type="NCBI Taxonomy" id="1660183"/>
    <lineage>
        <taxon>Bacteria</taxon>
        <taxon>Bacillati</taxon>
        <taxon>Actinomycetota</taxon>
        <taxon>Actinomycetes</taxon>
        <taxon>Kineosporiales</taxon>
        <taxon>Kineosporiaceae</taxon>
        <taxon>Kineococcus</taxon>
    </lineage>
</organism>
<dbReference type="EMBL" id="JBGGTQ010000006">
    <property type="protein sequence ID" value="MEZ0493260.1"/>
    <property type="molecule type" value="Genomic_DNA"/>
</dbReference>
<evidence type="ECO:0000313" key="2">
    <source>
        <dbReference type="Proteomes" id="UP001566476"/>
    </source>
</evidence>
<sequence>MPGLLVPALPAARVAWLRLVLGAFAPLDATLVTDHVLQHVHVGAF</sequence>
<reference evidence="1 2" key="1">
    <citation type="submission" date="2024-07" db="EMBL/GenBank/DDBJ databases">
        <authorList>
            <person name="Thanompreechachai J."/>
            <person name="Duangmal K."/>
        </authorList>
    </citation>
    <scope>NUCLEOTIDE SEQUENCE [LARGE SCALE GENOMIC DNA]</scope>
    <source>
        <strain evidence="1 2">TBRC 1896</strain>
    </source>
</reference>
<dbReference type="Proteomes" id="UP001566476">
    <property type="component" value="Unassembled WGS sequence"/>
</dbReference>